<dbReference type="InterPro" id="IPR051604">
    <property type="entry name" value="Ergot_Alk_Oxidoreductase"/>
</dbReference>
<accession>A0ABR6W3D4</accession>
<reference evidence="2 3" key="1">
    <citation type="submission" date="2019-06" db="EMBL/GenBank/DDBJ databases">
        <title>Spirosoma utsteinense sp. nov. isolated from Antarctic ice-free soils.</title>
        <authorList>
            <person name="Tahon G."/>
        </authorList>
    </citation>
    <scope>NUCLEOTIDE SEQUENCE [LARGE SCALE GENOMIC DNA]</scope>
    <source>
        <strain evidence="2 3">LMG 31447</strain>
    </source>
</reference>
<dbReference type="RefSeq" id="WP_186736907.1">
    <property type="nucleotide sequence ID" value="NZ_VFIA01000007.1"/>
</dbReference>
<keyword evidence="3" id="KW-1185">Reference proteome</keyword>
<dbReference type="EMBL" id="VFIA01000007">
    <property type="protein sequence ID" value="MBC3791108.1"/>
    <property type="molecule type" value="Genomic_DNA"/>
</dbReference>
<dbReference type="PANTHER" id="PTHR43162">
    <property type="match status" value="1"/>
</dbReference>
<dbReference type="PANTHER" id="PTHR43162:SF1">
    <property type="entry name" value="PRESTALK A DIFFERENTIATION PROTEIN A"/>
    <property type="match status" value="1"/>
</dbReference>
<dbReference type="Gene3D" id="3.40.50.720">
    <property type="entry name" value="NAD(P)-binding Rossmann-like Domain"/>
    <property type="match status" value="1"/>
</dbReference>
<dbReference type="InterPro" id="IPR036291">
    <property type="entry name" value="NAD(P)-bd_dom_sf"/>
</dbReference>
<evidence type="ECO:0000313" key="3">
    <source>
        <dbReference type="Proteomes" id="UP000700732"/>
    </source>
</evidence>
<dbReference type="InterPro" id="IPR008030">
    <property type="entry name" value="NmrA-like"/>
</dbReference>
<gene>
    <name evidence="2" type="ORF">FH603_1606</name>
</gene>
<sequence>MKIIVTGSVGNISKPLARELVQKGHTVTVVSSRTDRQREIEALGAKAAIGSLEDVDFLTRLFTSADAVYTMVPPGNYLDPTLDLRAYYNRIAHHYAQAIEQSGVKRIVHLSSVGAHLSEHTGNILCHYDVEQILNQLSDVAITFMRPTSFYYNLYGYAGMIKTVGYIAANYGADDVVPWVSPNDIAAAVADELVTPLAGRKIRYVASDELSCNEVARILGKAIGKPDLPWIIISDEQMQSGLESAGLSPLISKSLVEMYASQHTGDLSADYEQNRPAVMGKVKIVDFASEFAAAYSQN</sequence>
<evidence type="ECO:0000313" key="2">
    <source>
        <dbReference type="EMBL" id="MBC3791108.1"/>
    </source>
</evidence>
<evidence type="ECO:0000259" key="1">
    <source>
        <dbReference type="Pfam" id="PF05368"/>
    </source>
</evidence>
<protein>
    <recommendedName>
        <fullName evidence="1">NmrA-like domain-containing protein</fullName>
    </recommendedName>
</protein>
<dbReference type="Pfam" id="PF05368">
    <property type="entry name" value="NmrA"/>
    <property type="match status" value="1"/>
</dbReference>
<organism evidence="2 3">
    <name type="scientific">Spirosoma utsteinense</name>
    <dbReference type="NCBI Taxonomy" id="2585773"/>
    <lineage>
        <taxon>Bacteria</taxon>
        <taxon>Pseudomonadati</taxon>
        <taxon>Bacteroidota</taxon>
        <taxon>Cytophagia</taxon>
        <taxon>Cytophagales</taxon>
        <taxon>Cytophagaceae</taxon>
        <taxon>Spirosoma</taxon>
    </lineage>
</organism>
<feature type="domain" description="NmrA-like" evidence="1">
    <location>
        <begin position="2"/>
        <end position="226"/>
    </location>
</feature>
<comment type="caution">
    <text evidence="2">The sequence shown here is derived from an EMBL/GenBank/DDBJ whole genome shotgun (WGS) entry which is preliminary data.</text>
</comment>
<proteinExistence type="predicted"/>
<dbReference type="SUPFAM" id="SSF51735">
    <property type="entry name" value="NAD(P)-binding Rossmann-fold domains"/>
    <property type="match status" value="1"/>
</dbReference>
<dbReference type="Proteomes" id="UP000700732">
    <property type="component" value="Unassembled WGS sequence"/>
</dbReference>
<name>A0ABR6W3D4_9BACT</name>
<dbReference type="Gene3D" id="3.90.25.10">
    <property type="entry name" value="UDP-galactose 4-epimerase, domain 1"/>
    <property type="match status" value="1"/>
</dbReference>